<dbReference type="STRING" id="372326.A0A1V4KR89"/>
<keyword evidence="17" id="KW-1185">Reference proteome</keyword>
<protein>
    <recommendedName>
        <fullName evidence="12">Fucosyltransferase</fullName>
        <ecNumber evidence="12">2.4.1.-</ecNumber>
    </recommendedName>
</protein>
<evidence type="ECO:0000256" key="6">
    <source>
        <dbReference type="ARBA" id="ARBA00022692"/>
    </source>
</evidence>
<proteinExistence type="inferred from homology"/>
<evidence type="ECO:0000256" key="7">
    <source>
        <dbReference type="ARBA" id="ARBA00022968"/>
    </source>
</evidence>
<evidence type="ECO:0000256" key="4">
    <source>
        <dbReference type="ARBA" id="ARBA00022676"/>
    </source>
</evidence>
<evidence type="ECO:0000256" key="2">
    <source>
        <dbReference type="ARBA" id="ARBA00004922"/>
    </source>
</evidence>
<evidence type="ECO:0000259" key="15">
    <source>
        <dbReference type="Pfam" id="PF17039"/>
    </source>
</evidence>
<evidence type="ECO:0000256" key="5">
    <source>
        <dbReference type="ARBA" id="ARBA00022679"/>
    </source>
</evidence>
<dbReference type="PANTHER" id="PTHR11929">
    <property type="entry name" value="ALPHA- 1,3 -FUCOSYLTRANSFERASE"/>
    <property type="match status" value="1"/>
</dbReference>
<evidence type="ECO:0000256" key="1">
    <source>
        <dbReference type="ARBA" id="ARBA00004167"/>
    </source>
</evidence>
<dbReference type="EMBL" id="LSYS01002410">
    <property type="protein sequence ID" value="OPJ86347.1"/>
    <property type="molecule type" value="Genomic_DNA"/>
</dbReference>
<keyword evidence="7" id="KW-0735">Signal-anchor</keyword>
<name>A0A1V4KR89_PATFA</name>
<evidence type="ECO:0000256" key="11">
    <source>
        <dbReference type="ARBA" id="ARBA00036481"/>
    </source>
</evidence>
<keyword evidence="4 12" id="KW-0328">Glycosyltransferase</keyword>
<organism evidence="16 17">
    <name type="scientific">Patagioenas fasciata monilis</name>
    <dbReference type="NCBI Taxonomy" id="372326"/>
    <lineage>
        <taxon>Eukaryota</taxon>
        <taxon>Metazoa</taxon>
        <taxon>Chordata</taxon>
        <taxon>Craniata</taxon>
        <taxon>Vertebrata</taxon>
        <taxon>Euteleostomi</taxon>
        <taxon>Archelosauria</taxon>
        <taxon>Archosauria</taxon>
        <taxon>Dinosauria</taxon>
        <taxon>Saurischia</taxon>
        <taxon>Theropoda</taxon>
        <taxon>Coelurosauria</taxon>
        <taxon>Aves</taxon>
        <taxon>Neognathae</taxon>
        <taxon>Neoaves</taxon>
        <taxon>Columbimorphae</taxon>
        <taxon>Columbiformes</taxon>
        <taxon>Columbidae</taxon>
        <taxon>Patagioenas</taxon>
    </lineage>
</organism>
<accession>A0A1V4KR89</accession>
<sequence>MGTHPPSGHTLAVGPTLPTRHRGGAGSRCASTARSRKDPPWGRDKAKPQKRGSPRVPQRSGTAAQADTGTSHSTAPALPRCGSVTQAGDSQLSSMLRALPRLPWGWPGVKVAFTAGVFVTTLWNLRCFLNPSEMSREAPKHTEPLVVLVWAWPSKQVPNISGDVCRELYGITGCRLTTERRLLRRADVVVFPHTRLQPGRDRLPQERPPGQNWVWVSLESPSNTKALAGWNQTFNWVMTYRQDSDIFIPYGKLVPNRSATVNIPTKTNLVSWVISNYHRTQKRAEVYKNLSRYLHVNIYGKANKKPLCKDCLLPTTSKSKFYLAFENSIHQDYITEKLWRNSLLAGTVPVVLGPPRANYEQFVPADSFIHVDDFGSLAELATFLKTMNSSRYRQFFAWQKRYSVKLYADWRERICTICTAYPSLPRGHVYPDLESWFNA</sequence>
<evidence type="ECO:0000256" key="10">
    <source>
        <dbReference type="ARBA" id="ARBA00023180"/>
    </source>
</evidence>
<evidence type="ECO:0000259" key="14">
    <source>
        <dbReference type="Pfam" id="PF00852"/>
    </source>
</evidence>
<dbReference type="Pfam" id="PF17039">
    <property type="entry name" value="Glyco_tran_10_N"/>
    <property type="match status" value="1"/>
</dbReference>
<dbReference type="PANTHER" id="PTHR11929:SF12">
    <property type="entry name" value="ALPHA-(1,3)-FUCOSYLTRANSFERASE 7"/>
    <property type="match status" value="1"/>
</dbReference>
<evidence type="ECO:0000256" key="9">
    <source>
        <dbReference type="ARBA" id="ARBA00023136"/>
    </source>
</evidence>
<evidence type="ECO:0000256" key="3">
    <source>
        <dbReference type="ARBA" id="ARBA00008919"/>
    </source>
</evidence>
<dbReference type="SUPFAM" id="SSF53756">
    <property type="entry name" value="UDP-Glycosyltransferase/glycogen phosphorylase"/>
    <property type="match status" value="1"/>
</dbReference>
<dbReference type="AlphaFoldDB" id="A0A1V4KR89"/>
<feature type="region of interest" description="Disordered" evidence="13">
    <location>
        <begin position="1"/>
        <end position="86"/>
    </location>
</feature>
<dbReference type="Proteomes" id="UP000190648">
    <property type="component" value="Unassembled WGS sequence"/>
</dbReference>
<dbReference type="Gene3D" id="3.40.50.11660">
    <property type="entry name" value="Glycosyl transferase family 10, C-terminal domain"/>
    <property type="match status" value="1"/>
</dbReference>
<dbReference type="GO" id="GO:0032580">
    <property type="term" value="C:Golgi cisterna membrane"/>
    <property type="evidence" value="ECO:0007669"/>
    <property type="project" value="UniProtKB-SubCell"/>
</dbReference>
<evidence type="ECO:0000256" key="8">
    <source>
        <dbReference type="ARBA" id="ARBA00022989"/>
    </source>
</evidence>
<keyword evidence="8" id="KW-1133">Transmembrane helix</keyword>
<dbReference type="UniPathway" id="UPA00378"/>
<dbReference type="Pfam" id="PF00852">
    <property type="entry name" value="Glyco_transf_10"/>
    <property type="match status" value="1"/>
</dbReference>
<dbReference type="InterPro" id="IPR038577">
    <property type="entry name" value="GT10-like_C_sf"/>
</dbReference>
<feature type="compositionally biased region" description="Polar residues" evidence="13">
    <location>
        <begin position="59"/>
        <end position="74"/>
    </location>
</feature>
<comment type="pathway">
    <text evidence="2">Protein modification; protein glycosylation.</text>
</comment>
<reference evidence="16 17" key="1">
    <citation type="submission" date="2016-02" db="EMBL/GenBank/DDBJ databases">
        <title>Band-tailed pigeon sequencing and assembly.</title>
        <authorList>
            <person name="Soares A.E."/>
            <person name="Novak B.J."/>
            <person name="Rice E.S."/>
            <person name="O'Connell B."/>
            <person name="Chang D."/>
            <person name="Weber S."/>
            <person name="Shapiro B."/>
        </authorList>
    </citation>
    <scope>NUCLEOTIDE SEQUENCE [LARGE SCALE GENOMIC DNA]</scope>
    <source>
        <strain evidence="16">BTP2013</strain>
        <tissue evidence="16">Blood</tissue>
    </source>
</reference>
<feature type="domain" description="Fucosyltransferase C-terminal" evidence="14">
    <location>
        <begin position="264"/>
        <end position="436"/>
    </location>
</feature>
<keyword evidence="9" id="KW-0472">Membrane</keyword>
<comment type="caution">
    <text evidence="16">The sequence shown here is derived from an EMBL/GenBank/DDBJ whole genome shotgun (WGS) entry which is preliminary data.</text>
</comment>
<keyword evidence="12" id="KW-0333">Golgi apparatus</keyword>
<keyword evidence="6 12" id="KW-0812">Transmembrane</keyword>
<dbReference type="OrthoDB" id="427096at2759"/>
<comment type="catalytic activity">
    <reaction evidence="11">
        <text>an N-acetyl-alpha-neuraminyl-(2-&gt;3)-beta-D-galactosyl-(1-&gt;4)-N-acetyl-beta-D-glucosaminyl derivative + GDP-beta-L-fucose = an alpha-Neu5Ac-(2-&gt;3)-beta-D-Gal-(1-&gt;4)-[alpha-L-Fuc-(1-&gt;3)]-beta-D-GlcNAc derivative + GDP + H(+)</text>
        <dbReference type="Rhea" id="RHEA:56076"/>
        <dbReference type="ChEBI" id="CHEBI:15378"/>
        <dbReference type="ChEBI" id="CHEBI:57273"/>
        <dbReference type="ChEBI" id="CHEBI:58189"/>
        <dbReference type="ChEBI" id="CHEBI:136545"/>
        <dbReference type="ChEBI" id="CHEBI:139509"/>
    </reaction>
    <physiologicalReaction direction="left-to-right" evidence="11">
        <dbReference type="Rhea" id="RHEA:56077"/>
    </physiologicalReaction>
</comment>
<evidence type="ECO:0000256" key="13">
    <source>
        <dbReference type="SAM" id="MobiDB-lite"/>
    </source>
</evidence>
<dbReference type="FunFam" id="3.40.50.11660:FF:000001">
    <property type="entry name" value="alpha-(1,3)-fucosyltransferase 9"/>
    <property type="match status" value="1"/>
</dbReference>
<dbReference type="InterPro" id="IPR055270">
    <property type="entry name" value="Glyco_tran_10_C"/>
</dbReference>
<dbReference type="InterPro" id="IPR031481">
    <property type="entry name" value="Glyco_tran_10_N"/>
</dbReference>
<gene>
    <name evidence="16" type="primary">FUT7</name>
    <name evidence="16" type="ORF">AV530_007165</name>
</gene>
<evidence type="ECO:0000256" key="12">
    <source>
        <dbReference type="RuleBase" id="RU003832"/>
    </source>
</evidence>
<evidence type="ECO:0000313" key="16">
    <source>
        <dbReference type="EMBL" id="OPJ86347.1"/>
    </source>
</evidence>
<dbReference type="GO" id="GO:0046920">
    <property type="term" value="F:alpha-(1-&gt;3)-fucosyltransferase activity"/>
    <property type="evidence" value="ECO:0007669"/>
    <property type="project" value="TreeGrafter"/>
</dbReference>
<comment type="similarity">
    <text evidence="3 12">Belongs to the glycosyltransferase 10 family.</text>
</comment>
<dbReference type="InterPro" id="IPR001503">
    <property type="entry name" value="Glyco_trans_10"/>
</dbReference>
<feature type="domain" description="Fucosyltransferase N-terminal" evidence="15">
    <location>
        <begin position="144"/>
        <end position="251"/>
    </location>
</feature>
<comment type="subcellular location">
    <subcellularLocation>
        <location evidence="12">Golgi apparatus</location>
        <location evidence="12">Golgi stack membrane</location>
        <topology evidence="12">Single-pass type II membrane protein</topology>
    </subcellularLocation>
    <subcellularLocation>
        <location evidence="1">Membrane</location>
        <topology evidence="1">Single-pass membrane protein</topology>
    </subcellularLocation>
</comment>
<feature type="compositionally biased region" description="Basic and acidic residues" evidence="13">
    <location>
        <begin position="35"/>
        <end position="47"/>
    </location>
</feature>
<keyword evidence="10" id="KW-0325">Glycoprotein</keyword>
<dbReference type="EC" id="2.4.1.-" evidence="12"/>
<evidence type="ECO:0000313" key="17">
    <source>
        <dbReference type="Proteomes" id="UP000190648"/>
    </source>
</evidence>
<keyword evidence="5 12" id="KW-0808">Transferase</keyword>